<organism evidence="1">
    <name type="scientific">Anguilla anguilla</name>
    <name type="common">European freshwater eel</name>
    <name type="synonym">Muraena anguilla</name>
    <dbReference type="NCBI Taxonomy" id="7936"/>
    <lineage>
        <taxon>Eukaryota</taxon>
        <taxon>Metazoa</taxon>
        <taxon>Chordata</taxon>
        <taxon>Craniata</taxon>
        <taxon>Vertebrata</taxon>
        <taxon>Euteleostomi</taxon>
        <taxon>Actinopterygii</taxon>
        <taxon>Neopterygii</taxon>
        <taxon>Teleostei</taxon>
        <taxon>Anguilliformes</taxon>
        <taxon>Anguillidae</taxon>
        <taxon>Anguilla</taxon>
    </lineage>
</organism>
<name>A0A0E9TXN2_ANGAN</name>
<protein>
    <submittedName>
        <fullName evidence="1">Uncharacterized protein</fullName>
    </submittedName>
</protein>
<evidence type="ECO:0000313" key="1">
    <source>
        <dbReference type="EMBL" id="JAH58276.1"/>
    </source>
</evidence>
<dbReference type="EMBL" id="GBXM01050301">
    <property type="protein sequence ID" value="JAH58276.1"/>
    <property type="molecule type" value="Transcribed_RNA"/>
</dbReference>
<reference evidence="1" key="1">
    <citation type="submission" date="2014-11" db="EMBL/GenBank/DDBJ databases">
        <authorList>
            <person name="Amaro Gonzalez C."/>
        </authorList>
    </citation>
    <scope>NUCLEOTIDE SEQUENCE</scope>
</reference>
<sequence length="32" mass="3701">MKYQGFKLIVATLQQPTTLYNTLQYSTTPYST</sequence>
<proteinExistence type="predicted"/>
<reference evidence="1" key="2">
    <citation type="journal article" date="2015" name="Fish Shellfish Immunol.">
        <title>Early steps in the European eel (Anguilla anguilla)-Vibrio vulnificus interaction in the gills: Role of the RtxA13 toxin.</title>
        <authorList>
            <person name="Callol A."/>
            <person name="Pajuelo D."/>
            <person name="Ebbesson L."/>
            <person name="Teles M."/>
            <person name="MacKenzie S."/>
            <person name="Amaro C."/>
        </authorList>
    </citation>
    <scope>NUCLEOTIDE SEQUENCE</scope>
</reference>
<accession>A0A0E9TXN2</accession>
<dbReference type="AlphaFoldDB" id="A0A0E9TXN2"/>